<evidence type="ECO:0000256" key="2">
    <source>
        <dbReference type="ARBA" id="ARBA00022741"/>
    </source>
</evidence>
<dbReference type="PROSITE" id="PS51882">
    <property type="entry name" value="G_ALPHA"/>
    <property type="match status" value="1"/>
</dbReference>
<reference evidence="6 7" key="1">
    <citation type="journal article" date="2013" name="Curr. Biol.">
        <title>The Genome of the Foraminiferan Reticulomyxa filosa.</title>
        <authorList>
            <person name="Glockner G."/>
            <person name="Hulsmann N."/>
            <person name="Schleicher M."/>
            <person name="Noegel A.A."/>
            <person name="Eichinger L."/>
            <person name="Gallinger C."/>
            <person name="Pawlowski J."/>
            <person name="Sierra R."/>
            <person name="Euteneuer U."/>
            <person name="Pillet L."/>
            <person name="Moustafa A."/>
            <person name="Platzer M."/>
            <person name="Groth M."/>
            <person name="Szafranski K."/>
            <person name="Schliwa M."/>
        </authorList>
    </citation>
    <scope>NUCLEOTIDE SEQUENCE [LARGE SCALE GENOMIC DNA]</scope>
</reference>
<dbReference type="GO" id="GO:0001664">
    <property type="term" value="F:G protein-coupled receptor binding"/>
    <property type="evidence" value="ECO:0007669"/>
    <property type="project" value="TreeGrafter"/>
</dbReference>
<name>X6P5V6_RETFI</name>
<dbReference type="Gene3D" id="3.40.50.300">
    <property type="entry name" value="P-loop containing nucleotide triphosphate hydrolases"/>
    <property type="match status" value="1"/>
</dbReference>
<dbReference type="PANTHER" id="PTHR10218:SF302">
    <property type="entry name" value="GUANINE NUCLEOTIDE-BINDING PROTEIN ALPHA-5 SUBUNIT"/>
    <property type="match status" value="1"/>
</dbReference>
<dbReference type="SUPFAM" id="SSF52540">
    <property type="entry name" value="P-loop containing nucleoside triphosphate hydrolases"/>
    <property type="match status" value="1"/>
</dbReference>
<dbReference type="SMART" id="SM00275">
    <property type="entry name" value="G_alpha"/>
    <property type="match status" value="1"/>
</dbReference>
<dbReference type="GO" id="GO:0005737">
    <property type="term" value="C:cytoplasm"/>
    <property type="evidence" value="ECO:0007669"/>
    <property type="project" value="TreeGrafter"/>
</dbReference>
<dbReference type="EMBL" id="ASPP01003767">
    <property type="protein sequence ID" value="ETO32997.1"/>
    <property type="molecule type" value="Genomic_DNA"/>
</dbReference>
<keyword evidence="3 5" id="KW-0342">GTP-binding</keyword>
<dbReference type="GO" id="GO:0005834">
    <property type="term" value="C:heterotrimeric G-protein complex"/>
    <property type="evidence" value="ECO:0007669"/>
    <property type="project" value="TreeGrafter"/>
</dbReference>
<accession>X6P5V6</accession>
<protein>
    <submittedName>
        <fullName evidence="6">Uncharacterized protein</fullName>
    </submittedName>
</protein>
<comment type="caution">
    <text evidence="6">The sequence shown here is derived from an EMBL/GenBank/DDBJ whole genome shotgun (WGS) entry which is preliminary data.</text>
</comment>
<evidence type="ECO:0000256" key="5">
    <source>
        <dbReference type="PIRSR" id="PIRSR601019-1"/>
    </source>
</evidence>
<dbReference type="GO" id="GO:0003924">
    <property type="term" value="F:GTPase activity"/>
    <property type="evidence" value="ECO:0007669"/>
    <property type="project" value="InterPro"/>
</dbReference>
<evidence type="ECO:0000256" key="4">
    <source>
        <dbReference type="ARBA" id="ARBA00023224"/>
    </source>
</evidence>
<gene>
    <name evidence="6" type="ORF">RFI_04110</name>
</gene>
<feature type="binding site" evidence="5">
    <location>
        <position position="105"/>
    </location>
    <ligand>
        <name>GTP</name>
        <dbReference type="ChEBI" id="CHEBI:37565"/>
    </ligand>
</feature>
<dbReference type="GO" id="GO:0031683">
    <property type="term" value="F:G-protein beta/gamma-subunit complex binding"/>
    <property type="evidence" value="ECO:0007669"/>
    <property type="project" value="InterPro"/>
</dbReference>
<dbReference type="InterPro" id="IPR001019">
    <property type="entry name" value="Gprotein_alpha_su"/>
</dbReference>
<evidence type="ECO:0000256" key="1">
    <source>
        <dbReference type="ARBA" id="ARBA00022723"/>
    </source>
</evidence>
<dbReference type="Pfam" id="PF00503">
    <property type="entry name" value="G-alpha"/>
    <property type="match status" value="1"/>
</dbReference>
<proteinExistence type="predicted"/>
<dbReference type="PANTHER" id="PTHR10218">
    <property type="entry name" value="GTP-BINDING PROTEIN ALPHA SUBUNIT"/>
    <property type="match status" value="1"/>
</dbReference>
<dbReference type="Proteomes" id="UP000023152">
    <property type="component" value="Unassembled WGS sequence"/>
</dbReference>
<keyword evidence="4" id="KW-0807">Transducer</keyword>
<evidence type="ECO:0000313" key="7">
    <source>
        <dbReference type="Proteomes" id="UP000023152"/>
    </source>
</evidence>
<dbReference type="GO" id="GO:0046872">
    <property type="term" value="F:metal ion binding"/>
    <property type="evidence" value="ECO:0007669"/>
    <property type="project" value="UniProtKB-KW"/>
</dbReference>
<feature type="binding site" evidence="5">
    <location>
        <begin position="48"/>
        <end position="51"/>
    </location>
    <ligand>
        <name>GTP</name>
        <dbReference type="ChEBI" id="CHEBI:37565"/>
    </ligand>
</feature>
<keyword evidence="2 5" id="KW-0547">Nucleotide-binding</keyword>
<evidence type="ECO:0000313" key="6">
    <source>
        <dbReference type="EMBL" id="ETO32997.1"/>
    </source>
</evidence>
<keyword evidence="1" id="KW-0479">Metal-binding</keyword>
<dbReference type="InterPro" id="IPR027417">
    <property type="entry name" value="P-loop_NTPase"/>
</dbReference>
<dbReference type="OrthoDB" id="5817230at2759"/>
<keyword evidence="7" id="KW-1185">Reference proteome</keyword>
<dbReference type="GO" id="GO:0005525">
    <property type="term" value="F:GTP binding"/>
    <property type="evidence" value="ECO:0007669"/>
    <property type="project" value="UniProtKB-KW"/>
</dbReference>
<evidence type="ECO:0000256" key="3">
    <source>
        <dbReference type="ARBA" id="ARBA00023134"/>
    </source>
</evidence>
<dbReference type="GO" id="GO:0007188">
    <property type="term" value="P:adenylate cyclase-modulating G protein-coupled receptor signaling pathway"/>
    <property type="evidence" value="ECO:0007669"/>
    <property type="project" value="TreeGrafter"/>
</dbReference>
<organism evidence="6 7">
    <name type="scientific">Reticulomyxa filosa</name>
    <dbReference type="NCBI Taxonomy" id="46433"/>
    <lineage>
        <taxon>Eukaryota</taxon>
        <taxon>Sar</taxon>
        <taxon>Rhizaria</taxon>
        <taxon>Retaria</taxon>
        <taxon>Foraminifera</taxon>
        <taxon>Monothalamids</taxon>
        <taxon>Reticulomyxidae</taxon>
        <taxon>Reticulomyxa</taxon>
    </lineage>
</organism>
<dbReference type="FunFam" id="3.40.50.300:FF:000692">
    <property type="entry name" value="Guanine nucleotide-binding protein subunit alpha"/>
    <property type="match status" value="1"/>
</dbReference>
<sequence>MYVAALSSFNQTLWEDARINRLIESLALFKGIVNMEGLERAHVILFLNKSDLFAQRIQKHNLKDYFPDYLGPEKDFQQGVQFVQNKFIEQKNDKNKIVYAHISCATDPQNVERIFNSVRDIVVRNAIRRQFL</sequence>
<dbReference type="AlphaFoldDB" id="X6P5V6"/>